<protein>
    <submittedName>
        <fullName evidence="2">Uncharacterized protein</fullName>
    </submittedName>
</protein>
<organism evidence="2 3">
    <name type="scientific">Collybiopsis luxurians FD-317 M1</name>
    <dbReference type="NCBI Taxonomy" id="944289"/>
    <lineage>
        <taxon>Eukaryota</taxon>
        <taxon>Fungi</taxon>
        <taxon>Dikarya</taxon>
        <taxon>Basidiomycota</taxon>
        <taxon>Agaricomycotina</taxon>
        <taxon>Agaricomycetes</taxon>
        <taxon>Agaricomycetidae</taxon>
        <taxon>Agaricales</taxon>
        <taxon>Marasmiineae</taxon>
        <taxon>Omphalotaceae</taxon>
        <taxon>Collybiopsis</taxon>
        <taxon>Collybiopsis luxurians</taxon>
    </lineage>
</organism>
<name>A0A0D0BGM3_9AGAR</name>
<keyword evidence="1" id="KW-0472">Membrane</keyword>
<proteinExistence type="predicted"/>
<keyword evidence="1" id="KW-1133">Transmembrane helix</keyword>
<sequence>MKHIFSLYLFLPHAAMLLELYVMLYAKSRIITEPPHILIVLSWTEALTCASR</sequence>
<accession>A0A0D0BGM3</accession>
<keyword evidence="3" id="KW-1185">Reference proteome</keyword>
<evidence type="ECO:0000313" key="3">
    <source>
        <dbReference type="Proteomes" id="UP000053593"/>
    </source>
</evidence>
<feature type="transmembrane region" description="Helical" evidence="1">
    <location>
        <begin position="6"/>
        <end position="26"/>
    </location>
</feature>
<dbReference type="HOGENOM" id="CLU_3087440_0_0_1"/>
<dbReference type="EMBL" id="KN834765">
    <property type="protein sequence ID" value="KIK63025.1"/>
    <property type="molecule type" value="Genomic_DNA"/>
</dbReference>
<keyword evidence="1" id="KW-0812">Transmembrane</keyword>
<dbReference type="AlphaFoldDB" id="A0A0D0BGM3"/>
<evidence type="ECO:0000256" key="1">
    <source>
        <dbReference type="SAM" id="Phobius"/>
    </source>
</evidence>
<evidence type="ECO:0000313" key="2">
    <source>
        <dbReference type="EMBL" id="KIK63025.1"/>
    </source>
</evidence>
<gene>
    <name evidence="2" type="ORF">GYMLUDRAFT_475341</name>
</gene>
<dbReference type="Proteomes" id="UP000053593">
    <property type="component" value="Unassembled WGS sequence"/>
</dbReference>
<reference evidence="2 3" key="1">
    <citation type="submission" date="2014-04" db="EMBL/GenBank/DDBJ databases">
        <title>Evolutionary Origins and Diversification of the Mycorrhizal Mutualists.</title>
        <authorList>
            <consortium name="DOE Joint Genome Institute"/>
            <consortium name="Mycorrhizal Genomics Consortium"/>
            <person name="Kohler A."/>
            <person name="Kuo A."/>
            <person name="Nagy L.G."/>
            <person name="Floudas D."/>
            <person name="Copeland A."/>
            <person name="Barry K.W."/>
            <person name="Cichocki N."/>
            <person name="Veneault-Fourrey C."/>
            <person name="LaButti K."/>
            <person name="Lindquist E.A."/>
            <person name="Lipzen A."/>
            <person name="Lundell T."/>
            <person name="Morin E."/>
            <person name="Murat C."/>
            <person name="Riley R."/>
            <person name="Ohm R."/>
            <person name="Sun H."/>
            <person name="Tunlid A."/>
            <person name="Henrissat B."/>
            <person name="Grigoriev I.V."/>
            <person name="Hibbett D.S."/>
            <person name="Martin F."/>
        </authorList>
    </citation>
    <scope>NUCLEOTIDE SEQUENCE [LARGE SCALE GENOMIC DNA]</scope>
    <source>
        <strain evidence="2 3">FD-317 M1</strain>
    </source>
</reference>